<evidence type="ECO:0000313" key="12">
    <source>
        <dbReference type="Proteomes" id="UP000006316"/>
    </source>
</evidence>
<keyword evidence="3" id="KW-0902">Two-component regulatory system</keyword>
<dbReference type="OrthoDB" id="9790442at2"/>
<dbReference type="SUPFAM" id="SSF52172">
    <property type="entry name" value="CheY-like"/>
    <property type="match status" value="1"/>
</dbReference>
<dbReference type="SUPFAM" id="SSF46894">
    <property type="entry name" value="C-terminal effector domain of the bipartite response regulators"/>
    <property type="match status" value="1"/>
</dbReference>
<evidence type="ECO:0000313" key="11">
    <source>
        <dbReference type="EMBL" id="EKN66688.1"/>
    </source>
</evidence>
<dbReference type="InterPro" id="IPR001867">
    <property type="entry name" value="OmpR/PhoB-type_DNA-bd"/>
</dbReference>
<sequence length="223" mass="25785">MRVLVVEDDLPLRRIISTILEEEQYEVDQAEDGEEGYLMASSLEYDLITLDIMLPKMDGFSVIKNLRSEGLQTPILFLTAKDQIEDKVHGLDFGGDDYMVKPFATQEFLARVRSLLRRAGKLGMEGKITYGSILLDTNQHEGFINHEGLRLTIKEYELLSYLIQNKEQILTRDQIFQRVWGIESETTDAIVDLYIHYLRKKLAPFDYDRLIRTVRGVGYMLKG</sequence>
<keyword evidence="4" id="KW-0805">Transcription regulation</keyword>
<dbReference type="Pfam" id="PF00486">
    <property type="entry name" value="Trans_reg_C"/>
    <property type="match status" value="1"/>
</dbReference>
<keyword evidence="12" id="KW-1185">Reference proteome</keyword>
<feature type="DNA-binding region" description="OmpR/PhoB-type" evidence="8">
    <location>
        <begin position="125"/>
        <end position="223"/>
    </location>
</feature>
<dbReference type="GO" id="GO:0006355">
    <property type="term" value="P:regulation of DNA-templated transcription"/>
    <property type="evidence" value="ECO:0007669"/>
    <property type="project" value="InterPro"/>
</dbReference>
<feature type="domain" description="Response regulatory" evidence="9">
    <location>
        <begin position="2"/>
        <end position="116"/>
    </location>
</feature>
<dbReference type="PANTHER" id="PTHR48111:SF22">
    <property type="entry name" value="REGULATOR OF RPOS"/>
    <property type="match status" value="1"/>
</dbReference>
<dbReference type="InterPro" id="IPR039420">
    <property type="entry name" value="WalR-like"/>
</dbReference>
<organism evidence="11 12">
    <name type="scientific">Neobacillus bataviensis LMG 21833</name>
    <dbReference type="NCBI Taxonomy" id="1117379"/>
    <lineage>
        <taxon>Bacteria</taxon>
        <taxon>Bacillati</taxon>
        <taxon>Bacillota</taxon>
        <taxon>Bacilli</taxon>
        <taxon>Bacillales</taxon>
        <taxon>Bacillaceae</taxon>
        <taxon>Neobacillus</taxon>
    </lineage>
</organism>
<dbReference type="Gene3D" id="1.10.10.10">
    <property type="entry name" value="Winged helix-like DNA-binding domain superfamily/Winged helix DNA-binding domain"/>
    <property type="match status" value="1"/>
</dbReference>
<dbReference type="PROSITE" id="PS50110">
    <property type="entry name" value="RESPONSE_REGULATORY"/>
    <property type="match status" value="1"/>
</dbReference>
<feature type="domain" description="OmpR/PhoB-type" evidence="10">
    <location>
        <begin position="125"/>
        <end position="223"/>
    </location>
</feature>
<gene>
    <name evidence="11" type="ORF">BABA_14562</name>
</gene>
<dbReference type="GO" id="GO:0032993">
    <property type="term" value="C:protein-DNA complex"/>
    <property type="evidence" value="ECO:0007669"/>
    <property type="project" value="TreeGrafter"/>
</dbReference>
<evidence type="ECO:0000259" key="10">
    <source>
        <dbReference type="PROSITE" id="PS51755"/>
    </source>
</evidence>
<evidence type="ECO:0000256" key="3">
    <source>
        <dbReference type="ARBA" id="ARBA00023012"/>
    </source>
</evidence>
<dbReference type="GO" id="GO:0000156">
    <property type="term" value="F:phosphorelay response regulator activity"/>
    <property type="evidence" value="ECO:0007669"/>
    <property type="project" value="TreeGrafter"/>
</dbReference>
<evidence type="ECO:0000259" key="9">
    <source>
        <dbReference type="PROSITE" id="PS50110"/>
    </source>
</evidence>
<comment type="caution">
    <text evidence="11">The sequence shown here is derived from an EMBL/GenBank/DDBJ whole genome shotgun (WGS) entry which is preliminary data.</text>
</comment>
<dbReference type="EMBL" id="AJLS01000114">
    <property type="protein sequence ID" value="EKN66688.1"/>
    <property type="molecule type" value="Genomic_DNA"/>
</dbReference>
<dbReference type="AlphaFoldDB" id="K6DF39"/>
<dbReference type="InterPro" id="IPR036388">
    <property type="entry name" value="WH-like_DNA-bd_sf"/>
</dbReference>
<evidence type="ECO:0000256" key="4">
    <source>
        <dbReference type="ARBA" id="ARBA00023015"/>
    </source>
</evidence>
<dbReference type="PROSITE" id="PS51755">
    <property type="entry name" value="OMPR_PHOB"/>
    <property type="match status" value="1"/>
</dbReference>
<dbReference type="Pfam" id="PF00072">
    <property type="entry name" value="Response_reg"/>
    <property type="match status" value="1"/>
</dbReference>
<dbReference type="Gene3D" id="3.40.50.2300">
    <property type="match status" value="1"/>
</dbReference>
<evidence type="ECO:0000256" key="1">
    <source>
        <dbReference type="ARBA" id="ARBA00004496"/>
    </source>
</evidence>
<evidence type="ECO:0000256" key="8">
    <source>
        <dbReference type="PROSITE-ProRule" id="PRU01091"/>
    </source>
</evidence>
<dbReference type="Proteomes" id="UP000006316">
    <property type="component" value="Unassembled WGS sequence"/>
</dbReference>
<dbReference type="InterPro" id="IPR011006">
    <property type="entry name" value="CheY-like_superfamily"/>
</dbReference>
<dbReference type="GO" id="GO:0000976">
    <property type="term" value="F:transcription cis-regulatory region binding"/>
    <property type="evidence" value="ECO:0007669"/>
    <property type="project" value="TreeGrafter"/>
</dbReference>
<comment type="subcellular location">
    <subcellularLocation>
        <location evidence="1">Cytoplasm</location>
    </subcellularLocation>
</comment>
<proteinExistence type="predicted"/>
<dbReference type="GO" id="GO:0005829">
    <property type="term" value="C:cytosol"/>
    <property type="evidence" value="ECO:0007669"/>
    <property type="project" value="TreeGrafter"/>
</dbReference>
<protein>
    <submittedName>
        <fullName evidence="11">Two-component response regulator</fullName>
    </submittedName>
</protein>
<dbReference type="PATRIC" id="fig|1117379.3.peg.3006"/>
<keyword evidence="6" id="KW-0804">Transcription</keyword>
<evidence type="ECO:0000256" key="7">
    <source>
        <dbReference type="PROSITE-ProRule" id="PRU00169"/>
    </source>
</evidence>
<evidence type="ECO:0000256" key="5">
    <source>
        <dbReference type="ARBA" id="ARBA00023125"/>
    </source>
</evidence>
<evidence type="ECO:0000256" key="6">
    <source>
        <dbReference type="ARBA" id="ARBA00023163"/>
    </source>
</evidence>
<dbReference type="RefSeq" id="WP_007085908.1">
    <property type="nucleotide sequence ID" value="NZ_AJLS01000114.1"/>
</dbReference>
<dbReference type="PANTHER" id="PTHR48111">
    <property type="entry name" value="REGULATOR OF RPOS"/>
    <property type="match status" value="1"/>
</dbReference>
<name>K6DF39_9BACI</name>
<dbReference type="eggNOG" id="COG0745">
    <property type="taxonomic scope" value="Bacteria"/>
</dbReference>
<accession>K6DF39</accession>
<dbReference type="SMART" id="SM00448">
    <property type="entry name" value="REC"/>
    <property type="match status" value="1"/>
</dbReference>
<dbReference type="Gene3D" id="6.10.250.690">
    <property type="match status" value="1"/>
</dbReference>
<dbReference type="InterPro" id="IPR001789">
    <property type="entry name" value="Sig_transdc_resp-reg_receiver"/>
</dbReference>
<dbReference type="FunFam" id="3.40.50.2300:FF:000002">
    <property type="entry name" value="DNA-binding response regulator PhoP"/>
    <property type="match status" value="1"/>
</dbReference>
<feature type="modified residue" description="4-aspartylphosphate" evidence="7">
    <location>
        <position position="51"/>
    </location>
</feature>
<reference evidence="11 12" key="1">
    <citation type="journal article" date="2012" name="Front. Microbiol.">
        <title>Redundancy and modularity in membrane-associated dissimilatory nitrate reduction in Bacillus.</title>
        <authorList>
            <person name="Heylen K."/>
            <person name="Keltjens J."/>
        </authorList>
    </citation>
    <scope>NUCLEOTIDE SEQUENCE [LARGE SCALE GENOMIC DNA]</scope>
    <source>
        <strain evidence="12">LMG 21833T</strain>
    </source>
</reference>
<dbReference type="STRING" id="1117379.BABA_14562"/>
<dbReference type="InterPro" id="IPR016032">
    <property type="entry name" value="Sig_transdc_resp-reg_C-effctor"/>
</dbReference>
<dbReference type="CDD" id="cd00383">
    <property type="entry name" value="trans_reg_C"/>
    <property type="match status" value="1"/>
</dbReference>
<dbReference type="SMART" id="SM00862">
    <property type="entry name" value="Trans_reg_C"/>
    <property type="match status" value="1"/>
</dbReference>
<keyword evidence="2 7" id="KW-0597">Phosphoprotein</keyword>
<keyword evidence="5 8" id="KW-0238">DNA-binding</keyword>
<evidence type="ECO:0000256" key="2">
    <source>
        <dbReference type="ARBA" id="ARBA00022553"/>
    </source>
</evidence>